<dbReference type="InterPro" id="IPR003837">
    <property type="entry name" value="GatC"/>
</dbReference>
<accession>A0A964BUE6</accession>
<dbReference type="EMBL" id="JADWDC010000104">
    <property type="protein sequence ID" value="MCC0179700.1"/>
    <property type="molecule type" value="Genomic_DNA"/>
</dbReference>
<dbReference type="EC" id="6.3.5.-" evidence="2"/>
<keyword evidence="2" id="KW-0547">Nucleotide-binding</keyword>
<dbReference type="Proteomes" id="UP000729733">
    <property type="component" value="Unassembled WGS sequence"/>
</dbReference>
<comment type="subunit">
    <text evidence="2">Heterotrimer of A, B and C subunits.</text>
</comment>
<dbReference type="GO" id="GO:0050567">
    <property type="term" value="F:glutaminyl-tRNA synthase (glutamine-hydrolyzing) activity"/>
    <property type="evidence" value="ECO:0007669"/>
    <property type="project" value="UniProtKB-UniRule"/>
</dbReference>
<dbReference type="RefSeq" id="WP_229642797.1">
    <property type="nucleotide sequence ID" value="NZ_JADWDC010000104.1"/>
</dbReference>
<evidence type="ECO:0000256" key="2">
    <source>
        <dbReference type="HAMAP-Rule" id="MF_00122"/>
    </source>
</evidence>
<evidence type="ECO:0000313" key="3">
    <source>
        <dbReference type="EMBL" id="MCC0179700.1"/>
    </source>
</evidence>
<reference evidence="3" key="1">
    <citation type="journal article" date="2021" name="Antonie Van Leeuwenhoek">
        <title>Draft genome and description of Waterburya agarophytonicola gen. nov. sp. nov. (Pleurocapsales, Cyanobacteria): a seaweed symbiont.</title>
        <authorList>
            <person name="Bonthond G."/>
            <person name="Shalygin S."/>
            <person name="Bayer T."/>
            <person name="Weinberger F."/>
        </authorList>
    </citation>
    <scope>NUCLEOTIDE SEQUENCE</scope>
    <source>
        <strain evidence="3">KI4</strain>
    </source>
</reference>
<dbReference type="PANTHER" id="PTHR15004">
    <property type="entry name" value="GLUTAMYL-TRNA(GLN) AMIDOTRANSFERASE SUBUNIT C, MITOCHONDRIAL"/>
    <property type="match status" value="1"/>
</dbReference>
<keyword evidence="1 2" id="KW-0648">Protein biosynthesis</keyword>
<proteinExistence type="inferred from homology"/>
<comment type="function">
    <text evidence="2">Allows the formation of correctly charged Asn-tRNA(Asn) or Gln-tRNA(Gln) through the transamidation of misacylated Asp-tRNA(Asn) or Glu-tRNA(Gln) in organisms which lack either or both of asparaginyl-tRNA or glutaminyl-tRNA synthetases. The reaction takes place in the presence of glutamine and ATP through an activated phospho-Asp-tRNA(Asn) or phospho-Glu-tRNA(Gln).</text>
</comment>
<comment type="catalytic activity">
    <reaction evidence="2">
        <text>L-aspartyl-tRNA(Asn) + L-glutamine + ATP + H2O = L-asparaginyl-tRNA(Asn) + L-glutamate + ADP + phosphate + 2 H(+)</text>
        <dbReference type="Rhea" id="RHEA:14513"/>
        <dbReference type="Rhea" id="RHEA-COMP:9674"/>
        <dbReference type="Rhea" id="RHEA-COMP:9677"/>
        <dbReference type="ChEBI" id="CHEBI:15377"/>
        <dbReference type="ChEBI" id="CHEBI:15378"/>
        <dbReference type="ChEBI" id="CHEBI:29985"/>
        <dbReference type="ChEBI" id="CHEBI:30616"/>
        <dbReference type="ChEBI" id="CHEBI:43474"/>
        <dbReference type="ChEBI" id="CHEBI:58359"/>
        <dbReference type="ChEBI" id="CHEBI:78515"/>
        <dbReference type="ChEBI" id="CHEBI:78516"/>
        <dbReference type="ChEBI" id="CHEBI:456216"/>
    </reaction>
</comment>
<dbReference type="GO" id="GO:0006450">
    <property type="term" value="P:regulation of translational fidelity"/>
    <property type="evidence" value="ECO:0007669"/>
    <property type="project" value="InterPro"/>
</dbReference>
<dbReference type="Gene3D" id="1.10.20.60">
    <property type="entry name" value="Glu-tRNAGln amidotransferase C subunit, N-terminal domain"/>
    <property type="match status" value="1"/>
</dbReference>
<dbReference type="Pfam" id="PF02686">
    <property type="entry name" value="GatC"/>
    <property type="match status" value="1"/>
</dbReference>
<dbReference type="InterPro" id="IPR036113">
    <property type="entry name" value="Asp/Glu-ADT_sf_sub_c"/>
</dbReference>
<sequence>MTIDREEVKKVANLARLNITEAEEEAFTTQLNSILGYFDQLSELDTTDVQPTTRAIETSNITRADELTPFPDKEELLKAAPEQQGEFFRVPKIISSDEG</sequence>
<dbReference type="HAMAP" id="MF_00122">
    <property type="entry name" value="GatC"/>
    <property type="match status" value="1"/>
</dbReference>
<comment type="catalytic activity">
    <reaction evidence="2">
        <text>L-glutamyl-tRNA(Gln) + L-glutamine + ATP + H2O = L-glutaminyl-tRNA(Gln) + L-glutamate + ADP + phosphate + H(+)</text>
        <dbReference type="Rhea" id="RHEA:17521"/>
        <dbReference type="Rhea" id="RHEA-COMP:9681"/>
        <dbReference type="Rhea" id="RHEA-COMP:9684"/>
        <dbReference type="ChEBI" id="CHEBI:15377"/>
        <dbReference type="ChEBI" id="CHEBI:15378"/>
        <dbReference type="ChEBI" id="CHEBI:29985"/>
        <dbReference type="ChEBI" id="CHEBI:30616"/>
        <dbReference type="ChEBI" id="CHEBI:43474"/>
        <dbReference type="ChEBI" id="CHEBI:58359"/>
        <dbReference type="ChEBI" id="CHEBI:78520"/>
        <dbReference type="ChEBI" id="CHEBI:78521"/>
        <dbReference type="ChEBI" id="CHEBI:456216"/>
    </reaction>
</comment>
<dbReference type="AlphaFoldDB" id="A0A964BUE6"/>
<dbReference type="GO" id="GO:0005524">
    <property type="term" value="F:ATP binding"/>
    <property type="evidence" value="ECO:0007669"/>
    <property type="project" value="UniProtKB-KW"/>
</dbReference>
<protein>
    <recommendedName>
        <fullName evidence="2">Aspartyl/glutamyl-tRNA(Asn/Gln) amidotransferase subunit C</fullName>
        <shortName evidence="2">Asp/Glu-ADT subunit C</shortName>
        <ecNumber evidence="2">6.3.5.-</ecNumber>
    </recommendedName>
</protein>
<dbReference type="NCBIfam" id="TIGR00135">
    <property type="entry name" value="gatC"/>
    <property type="match status" value="1"/>
</dbReference>
<keyword evidence="4" id="KW-1185">Reference proteome</keyword>
<dbReference type="PANTHER" id="PTHR15004:SF0">
    <property type="entry name" value="GLUTAMYL-TRNA(GLN) AMIDOTRANSFERASE SUBUNIT C, MITOCHONDRIAL"/>
    <property type="match status" value="1"/>
</dbReference>
<evidence type="ECO:0000313" key="4">
    <source>
        <dbReference type="Proteomes" id="UP000729733"/>
    </source>
</evidence>
<comment type="caution">
    <text evidence="3">The sequence shown here is derived from an EMBL/GenBank/DDBJ whole genome shotgun (WGS) entry which is preliminary data.</text>
</comment>
<organism evidence="3 4">
    <name type="scientific">Waterburya agarophytonicola KI4</name>
    <dbReference type="NCBI Taxonomy" id="2874699"/>
    <lineage>
        <taxon>Bacteria</taxon>
        <taxon>Bacillati</taxon>
        <taxon>Cyanobacteriota</taxon>
        <taxon>Cyanophyceae</taxon>
        <taxon>Pleurocapsales</taxon>
        <taxon>Hyellaceae</taxon>
        <taxon>Waterburya</taxon>
        <taxon>Waterburya agarophytonicola</taxon>
    </lineage>
</organism>
<dbReference type="GO" id="GO:0070681">
    <property type="term" value="P:glutaminyl-tRNAGln biosynthesis via transamidation"/>
    <property type="evidence" value="ECO:0007669"/>
    <property type="project" value="TreeGrafter"/>
</dbReference>
<dbReference type="GO" id="GO:0006412">
    <property type="term" value="P:translation"/>
    <property type="evidence" value="ECO:0007669"/>
    <property type="project" value="UniProtKB-UniRule"/>
</dbReference>
<gene>
    <name evidence="2 3" type="primary">gatC</name>
    <name evidence="3" type="ORF">I4641_22390</name>
</gene>
<evidence type="ECO:0000256" key="1">
    <source>
        <dbReference type="ARBA" id="ARBA00022917"/>
    </source>
</evidence>
<keyword evidence="2" id="KW-0067">ATP-binding</keyword>
<name>A0A964BUE6_9CYAN</name>
<dbReference type="SUPFAM" id="SSF141000">
    <property type="entry name" value="Glu-tRNAGln amidotransferase C subunit"/>
    <property type="match status" value="1"/>
</dbReference>
<keyword evidence="2" id="KW-0436">Ligase</keyword>
<comment type="similarity">
    <text evidence="2">Belongs to the GatC family.</text>
</comment>